<evidence type="ECO:0000256" key="1">
    <source>
        <dbReference type="SAM" id="Phobius"/>
    </source>
</evidence>
<dbReference type="Proteomes" id="UP000551563">
    <property type="component" value="Unassembled WGS sequence"/>
</dbReference>
<gene>
    <name evidence="2" type="primary">flhA</name>
    <name evidence="2" type="ORF">GXX48_22975</name>
</gene>
<feature type="transmembrane region" description="Helical" evidence="1">
    <location>
        <begin position="115"/>
        <end position="138"/>
    </location>
</feature>
<dbReference type="Pfam" id="PF00771">
    <property type="entry name" value="FHIPEP"/>
    <property type="match status" value="1"/>
</dbReference>
<dbReference type="PRINTS" id="PR00949">
    <property type="entry name" value="TYPE3IMAPROT"/>
</dbReference>
<comment type="caution">
    <text evidence="2">The sequence shown here is derived from an EMBL/GenBank/DDBJ whole genome shotgun (WGS) entry which is preliminary data.</text>
</comment>
<dbReference type="GO" id="GO:0044780">
    <property type="term" value="P:bacterial-type flagellum assembly"/>
    <property type="evidence" value="ECO:0007669"/>
    <property type="project" value="TreeGrafter"/>
</dbReference>
<protein>
    <submittedName>
        <fullName evidence="2">EscV/YscV/HrcV family type III secretion system export apparatus protein</fullName>
    </submittedName>
</protein>
<dbReference type="GO" id="GO:0009306">
    <property type="term" value="P:protein secretion"/>
    <property type="evidence" value="ECO:0007669"/>
    <property type="project" value="InterPro"/>
</dbReference>
<dbReference type="GO" id="GO:0005886">
    <property type="term" value="C:plasma membrane"/>
    <property type="evidence" value="ECO:0007669"/>
    <property type="project" value="TreeGrafter"/>
</dbReference>
<accession>A0A7V6PGH3</accession>
<evidence type="ECO:0000313" key="3">
    <source>
        <dbReference type="Proteomes" id="UP000551563"/>
    </source>
</evidence>
<feature type="transmembrane region" description="Helical" evidence="1">
    <location>
        <begin position="75"/>
        <end position="95"/>
    </location>
</feature>
<proteinExistence type="predicted"/>
<dbReference type="AlphaFoldDB" id="A0A7V6PGH3"/>
<name>A0A7V6PGH3_9HYPH</name>
<dbReference type="EMBL" id="DUMN01000655">
    <property type="protein sequence ID" value="HHV70466.1"/>
    <property type="molecule type" value="Genomic_DNA"/>
</dbReference>
<sequence>MQQAAAKPFIKGGFLTGSDMGLAVGIIIILTVLFLPVPAVVLDIGLAFSIAFSVLILMVALWIQRPLDFSAFPTVLLIATMMRLSLNIATTRVILTHGNEGYLAAGHVIHGFSQFVMGGDFVIGLVVFCILIIVNFLVITKGATRIAEVGARFTLDAIPGKQMAIDADLSSGLIDEKE</sequence>
<evidence type="ECO:0000313" key="2">
    <source>
        <dbReference type="EMBL" id="HHV70466.1"/>
    </source>
</evidence>
<feature type="non-terminal residue" evidence="2">
    <location>
        <position position="178"/>
    </location>
</feature>
<keyword evidence="1" id="KW-0812">Transmembrane</keyword>
<reference evidence="2 3" key="1">
    <citation type="journal article" date="2020" name="Biotechnol. Biofuels">
        <title>New insights from the biogas microbiome by comprehensive genome-resolved metagenomics of nearly 1600 species originating from multiple anaerobic digesters.</title>
        <authorList>
            <person name="Campanaro S."/>
            <person name="Treu L."/>
            <person name="Rodriguez-R L.M."/>
            <person name="Kovalovszki A."/>
            <person name="Ziels R.M."/>
            <person name="Maus I."/>
            <person name="Zhu X."/>
            <person name="Kougias P.G."/>
            <person name="Basile A."/>
            <person name="Luo G."/>
            <person name="Schluter A."/>
            <person name="Konstantinidis K.T."/>
            <person name="Angelidaki I."/>
        </authorList>
    </citation>
    <scope>NUCLEOTIDE SEQUENCE [LARGE SCALE GENOMIC DNA]</scope>
    <source>
        <strain evidence="2">AS04akNAM_66</strain>
    </source>
</reference>
<feature type="transmembrane region" description="Helical" evidence="1">
    <location>
        <begin position="12"/>
        <end position="35"/>
    </location>
</feature>
<dbReference type="PANTHER" id="PTHR30161">
    <property type="entry name" value="FLAGELLAR EXPORT PROTEIN, MEMBRANE FLHA SUBUNIT-RELATED"/>
    <property type="match status" value="1"/>
</dbReference>
<keyword evidence="1" id="KW-1133">Transmembrane helix</keyword>
<organism evidence="2 3">
    <name type="scientific">Brucella intermedia</name>
    <dbReference type="NCBI Taxonomy" id="94625"/>
    <lineage>
        <taxon>Bacteria</taxon>
        <taxon>Pseudomonadati</taxon>
        <taxon>Pseudomonadota</taxon>
        <taxon>Alphaproteobacteria</taxon>
        <taxon>Hyphomicrobiales</taxon>
        <taxon>Brucellaceae</taxon>
        <taxon>Brucella/Ochrobactrum group</taxon>
        <taxon>Brucella</taxon>
    </lineage>
</organism>
<dbReference type="PANTHER" id="PTHR30161:SF1">
    <property type="entry name" value="FLAGELLAR BIOSYNTHESIS PROTEIN FLHA-RELATED"/>
    <property type="match status" value="1"/>
</dbReference>
<keyword evidence="1" id="KW-0472">Membrane</keyword>
<feature type="transmembrane region" description="Helical" evidence="1">
    <location>
        <begin position="41"/>
        <end position="63"/>
    </location>
</feature>
<dbReference type="InterPro" id="IPR001712">
    <property type="entry name" value="T3SS_FHIPEP"/>
</dbReference>